<dbReference type="Pfam" id="PF00676">
    <property type="entry name" value="E1_dh"/>
    <property type="match status" value="1"/>
</dbReference>
<dbReference type="PANTHER" id="PTHR43257:SF2">
    <property type="entry name" value="PYRUVATE DEHYDROGENASE E1 COMPONENT SUBUNIT BETA"/>
    <property type="match status" value="1"/>
</dbReference>
<dbReference type="Gene3D" id="3.40.50.920">
    <property type="match status" value="1"/>
</dbReference>
<dbReference type="InterPro" id="IPR029061">
    <property type="entry name" value="THDP-binding"/>
</dbReference>
<name>A0A1M6Q386_9BACT</name>
<sequence>MARKRAGKAAEAKTKALLPEAFDWRRVVALVLTSRLIDEIEETRLVPQRKVLYQFSARGHDVTQVLLGMLLNHPRDGISTYYRSRPLMLTLGVSVADAFAASMGKAGAYSDGRDIGVVCNLPGKEGPTVLPMAGDVGSQFTPAAGWAQAIQYRRQVLGEAIYEGAIAVAHAGEGAVATNGFWSALTIATTLRLPLLFYIEDNGFGISVPAHLQTPGGNIAANLASFKHLRIWDGDGSRVDEAARLLLEAVTYVRSGQGPALLRLTVPRLSGHSGQDNQAYKPPELLEAERARDPLRSLKTLLVPRHLSEDEWRALEMQVQQDVEAALEAALRRPDPDPARVTRYVFAETRPDGSLEVQQAGGLAAEGVELPTGTDRPQPTSPRINMIEAIRRTLAHELRVNPRLLIFGEDVGKKGGVHTATLGLQEEFGEARVFDTSLSEEGIIGRAVGMALAGLMPVAEIQFRKYADPATEQLNNCGTIRWRTANRFAAPIVVRMPGGFAKVGDPWHSVSDEVRWVHAIGWQVAYPSNAEDAVGLLRAAMRSPNPTIFFEHRLLLDHPSARRPYPGDAYVLPFGKARIVRSGTALTVVTWGAMVHRCEEACQQSGVDAEIIDLRTLRPWDRETVLASVQKTNRCLIVHEDTLTAGFGAEIAAVLARDAFIFLDAPVERLAVPDIPIPYNLQLLNATVPRVDQIAETMRELVAF</sequence>
<dbReference type="Proteomes" id="UP000185812">
    <property type="component" value="Unassembled WGS sequence"/>
</dbReference>
<dbReference type="Pfam" id="PF02780">
    <property type="entry name" value="Transketolase_C"/>
    <property type="match status" value="1"/>
</dbReference>
<dbReference type="Pfam" id="PF02779">
    <property type="entry name" value="Transket_pyr"/>
    <property type="match status" value="1"/>
</dbReference>
<reference evidence="7" key="1">
    <citation type="submission" date="2016-11" db="EMBL/GenBank/DDBJ databases">
        <authorList>
            <person name="Varghese N."/>
            <person name="Submissions S."/>
        </authorList>
    </citation>
    <scope>NUCLEOTIDE SEQUENCE [LARGE SCALE GENOMIC DNA]</scope>
    <source>
        <strain evidence="7">DSM 22212</strain>
    </source>
</reference>
<gene>
    <name evidence="6" type="ORF">SAMN04488087_0446</name>
</gene>
<dbReference type="PANTHER" id="PTHR43257">
    <property type="entry name" value="PYRUVATE DEHYDROGENASE E1 COMPONENT BETA SUBUNIT"/>
    <property type="match status" value="1"/>
</dbReference>
<dbReference type="EMBL" id="FRAU01000001">
    <property type="protein sequence ID" value="SHK14719.1"/>
    <property type="molecule type" value="Genomic_DNA"/>
</dbReference>
<dbReference type="SUPFAM" id="SSF52922">
    <property type="entry name" value="TK C-terminal domain-like"/>
    <property type="match status" value="1"/>
</dbReference>
<dbReference type="OrthoDB" id="9769337at2"/>
<dbReference type="GO" id="GO:0016624">
    <property type="term" value="F:oxidoreductase activity, acting on the aldehyde or oxo group of donors, disulfide as acceptor"/>
    <property type="evidence" value="ECO:0007669"/>
    <property type="project" value="InterPro"/>
</dbReference>
<comment type="cofactor">
    <cofactor evidence="1">
        <name>thiamine diphosphate</name>
        <dbReference type="ChEBI" id="CHEBI:58937"/>
    </cofactor>
</comment>
<dbReference type="InterPro" id="IPR009014">
    <property type="entry name" value="Transketo_C/PFOR_II"/>
</dbReference>
<protein>
    <submittedName>
        <fullName evidence="6">2-oxoisovalerate dehydrogenase E1 component</fullName>
    </submittedName>
</protein>
<proteinExistence type="predicted"/>
<evidence type="ECO:0000256" key="3">
    <source>
        <dbReference type="ARBA" id="ARBA00023002"/>
    </source>
</evidence>
<evidence type="ECO:0000256" key="4">
    <source>
        <dbReference type="ARBA" id="ARBA00023052"/>
    </source>
</evidence>
<organism evidence="6 7">
    <name type="scientific">Rhodothermus profundi</name>
    <dbReference type="NCBI Taxonomy" id="633813"/>
    <lineage>
        <taxon>Bacteria</taxon>
        <taxon>Pseudomonadati</taxon>
        <taxon>Rhodothermota</taxon>
        <taxon>Rhodothermia</taxon>
        <taxon>Rhodothermales</taxon>
        <taxon>Rhodothermaceae</taxon>
        <taxon>Rhodothermus</taxon>
    </lineage>
</organism>
<keyword evidence="3" id="KW-0560">Oxidoreductase</keyword>
<accession>A0A1M6Q386</accession>
<dbReference type="RefSeq" id="WP_084660497.1">
    <property type="nucleotide sequence ID" value="NZ_FRAU01000001.1"/>
</dbReference>
<dbReference type="SUPFAM" id="SSF52518">
    <property type="entry name" value="Thiamin diphosphate-binding fold (THDP-binding)"/>
    <property type="match status" value="2"/>
</dbReference>
<evidence type="ECO:0000259" key="5">
    <source>
        <dbReference type="SMART" id="SM00861"/>
    </source>
</evidence>
<evidence type="ECO:0000313" key="7">
    <source>
        <dbReference type="Proteomes" id="UP000185812"/>
    </source>
</evidence>
<dbReference type="SMART" id="SM00861">
    <property type="entry name" value="Transket_pyr"/>
    <property type="match status" value="1"/>
</dbReference>
<dbReference type="InterPro" id="IPR033248">
    <property type="entry name" value="Transketolase_C"/>
</dbReference>
<dbReference type="FunFam" id="3.40.50.920:FF:000001">
    <property type="entry name" value="Pyruvate dehydrogenase E1 beta subunit"/>
    <property type="match status" value="1"/>
</dbReference>
<feature type="domain" description="Transketolase-like pyrimidine-binding" evidence="5">
    <location>
        <begin position="384"/>
        <end position="558"/>
    </location>
</feature>
<evidence type="ECO:0000313" key="6">
    <source>
        <dbReference type="EMBL" id="SHK14719.1"/>
    </source>
</evidence>
<dbReference type="AlphaFoldDB" id="A0A1M6Q386"/>
<dbReference type="InterPro" id="IPR005475">
    <property type="entry name" value="Transketolase-like_Pyr-bd"/>
</dbReference>
<comment type="function">
    <text evidence="2">E1 component of the 2-oxoglutarate dehydrogenase (OGDH) complex which catalyzes the decarboxylation of 2-oxoglutarate, the first step in the conversion of 2-oxoglutarate to succinyl-CoA and CO(2).</text>
</comment>
<dbReference type="InterPro" id="IPR001017">
    <property type="entry name" value="DH_E1"/>
</dbReference>
<keyword evidence="4" id="KW-0786">Thiamine pyrophosphate</keyword>
<keyword evidence="7" id="KW-1185">Reference proteome</keyword>
<dbReference type="Gene3D" id="3.40.50.970">
    <property type="match status" value="2"/>
</dbReference>
<evidence type="ECO:0000256" key="2">
    <source>
        <dbReference type="ARBA" id="ARBA00003906"/>
    </source>
</evidence>
<dbReference type="CDD" id="cd02000">
    <property type="entry name" value="TPP_E1_PDC_ADC_BCADC"/>
    <property type="match status" value="1"/>
</dbReference>
<evidence type="ECO:0000256" key="1">
    <source>
        <dbReference type="ARBA" id="ARBA00001964"/>
    </source>
</evidence>
<dbReference type="STRING" id="633813.SAMN04488087_0446"/>